<dbReference type="KEGG" id="xfs:D934_07275"/>
<name>A0A060H9L1_XYLFS</name>
<dbReference type="Gene3D" id="2.30.30.100">
    <property type="match status" value="1"/>
</dbReference>
<evidence type="ECO:0000256" key="6">
    <source>
        <dbReference type="ARBA" id="ARBA00047846"/>
    </source>
</evidence>
<evidence type="ECO:0000313" key="8">
    <source>
        <dbReference type="EMBL" id="AIC10076.1"/>
    </source>
</evidence>
<dbReference type="Pfam" id="PF03099">
    <property type="entry name" value="BPL_LplA_LipB"/>
    <property type="match status" value="1"/>
</dbReference>
<dbReference type="GO" id="GO:0005737">
    <property type="term" value="C:cytoplasm"/>
    <property type="evidence" value="ECO:0007669"/>
    <property type="project" value="TreeGrafter"/>
</dbReference>
<keyword evidence="2" id="KW-0547">Nucleotide-binding</keyword>
<dbReference type="NCBIfam" id="TIGR00121">
    <property type="entry name" value="birA_ligase"/>
    <property type="match status" value="1"/>
</dbReference>
<dbReference type="PANTHER" id="PTHR12835">
    <property type="entry name" value="BIOTIN PROTEIN LIGASE"/>
    <property type="match status" value="1"/>
</dbReference>
<dbReference type="SUPFAM" id="SSF50037">
    <property type="entry name" value="C-terminal domain of transcriptional repressors"/>
    <property type="match status" value="1"/>
</dbReference>
<feature type="domain" description="BPL/LPL catalytic" evidence="7">
    <location>
        <begin position="79"/>
        <end position="252"/>
    </location>
</feature>
<dbReference type="PANTHER" id="PTHR12835:SF5">
    <property type="entry name" value="BIOTIN--PROTEIN LIGASE"/>
    <property type="match status" value="1"/>
</dbReference>
<dbReference type="Gene3D" id="1.10.10.10">
    <property type="entry name" value="Winged helix-like DNA-binding domain superfamily/Winged helix DNA-binding domain"/>
    <property type="match status" value="1"/>
</dbReference>
<protein>
    <recommendedName>
        <fullName evidence="5">biotin--[biotin carboxyl-carrier protein] ligase</fullName>
        <ecNumber evidence="5">6.3.4.15</ecNumber>
    </recommendedName>
</protein>
<evidence type="ECO:0000313" key="9">
    <source>
        <dbReference type="Proteomes" id="UP000027215"/>
    </source>
</evidence>
<dbReference type="RefSeq" id="WP_020852978.1">
    <property type="nucleotide sequence ID" value="NZ_CP006696.1"/>
</dbReference>
<proteinExistence type="predicted"/>
<dbReference type="SUPFAM" id="SSF55681">
    <property type="entry name" value="Class II aaRS and biotin synthetases"/>
    <property type="match status" value="1"/>
</dbReference>
<keyword evidence="4" id="KW-0092">Biotin</keyword>
<dbReference type="GO" id="GO:0005524">
    <property type="term" value="F:ATP binding"/>
    <property type="evidence" value="ECO:0007669"/>
    <property type="project" value="UniProtKB-KW"/>
</dbReference>
<dbReference type="NCBIfam" id="NF008848">
    <property type="entry name" value="PRK11886.1-3"/>
    <property type="match status" value="1"/>
</dbReference>
<dbReference type="Proteomes" id="UP000027215">
    <property type="component" value="Chromosome"/>
</dbReference>
<dbReference type="HOGENOM" id="CLU_051096_4_0_6"/>
<evidence type="ECO:0000256" key="4">
    <source>
        <dbReference type="ARBA" id="ARBA00023267"/>
    </source>
</evidence>
<organism evidence="8 9">
    <name type="scientific">Xylella fastidiosa subsp. sandyi Ann-1</name>
    <dbReference type="NCBI Taxonomy" id="155920"/>
    <lineage>
        <taxon>Bacteria</taxon>
        <taxon>Pseudomonadati</taxon>
        <taxon>Pseudomonadota</taxon>
        <taxon>Gammaproteobacteria</taxon>
        <taxon>Lysobacterales</taxon>
        <taxon>Lysobacteraceae</taxon>
        <taxon>Xylella</taxon>
    </lineage>
</organism>
<dbReference type="InterPro" id="IPR008988">
    <property type="entry name" value="Transcriptional_repressor_C"/>
</dbReference>
<dbReference type="EC" id="6.3.4.15" evidence="5"/>
<gene>
    <name evidence="8" type="ORF">D934_07275</name>
</gene>
<accession>A0A060H9L1</accession>
<dbReference type="InterPro" id="IPR045864">
    <property type="entry name" value="aa-tRNA-synth_II/BPL/LPL"/>
</dbReference>
<dbReference type="InterPro" id="IPR004408">
    <property type="entry name" value="Biotin_CoA_COase_ligase"/>
</dbReference>
<dbReference type="InterPro" id="IPR004143">
    <property type="entry name" value="BPL_LPL_catalytic"/>
</dbReference>
<dbReference type="PATRIC" id="fig|155920.8.peg.1693"/>
<dbReference type="EMBL" id="CP006696">
    <property type="protein sequence ID" value="AIC10076.1"/>
    <property type="molecule type" value="Genomic_DNA"/>
</dbReference>
<evidence type="ECO:0000259" key="7">
    <source>
        <dbReference type="PROSITE" id="PS51733"/>
    </source>
</evidence>
<evidence type="ECO:0000256" key="1">
    <source>
        <dbReference type="ARBA" id="ARBA00022598"/>
    </source>
</evidence>
<dbReference type="AlphaFoldDB" id="A0A060H9L1"/>
<sequence>MDERVLLTCLGCNYVSGNVLASMTGMTEATIAACIQALRAVGIPIKSRAEQGYALAAPLSLLTAERIRAELSHSIAAELRVLDVAWTLESTNTSLLARPALADGVEVLLAERQRGGRGQRGRSWISPLAANIYLSLSRVFSSGAAQVMGLSVAVGVAIAEALIAAGFSHVRLKWPNDLVDNGRKLGGVLVERQGVARAVIGLGLNVRMPTNFAEQIDQPWVDLETLAGSTVERNALVALLLSALLPALHLFQLEGLAPFLPRYAKLDCLVGYAVWIEEANLKYVGIARGLAADGALLVEINGVLRPFHTGQVSVRPI</sequence>
<dbReference type="InterPro" id="IPR036388">
    <property type="entry name" value="WH-like_DNA-bd_sf"/>
</dbReference>
<keyword evidence="3" id="KW-0067">ATP-binding</keyword>
<evidence type="ECO:0000256" key="2">
    <source>
        <dbReference type="ARBA" id="ARBA00022741"/>
    </source>
</evidence>
<dbReference type="Gene3D" id="3.30.930.10">
    <property type="entry name" value="Bira Bifunctional Protein, Domain 2"/>
    <property type="match status" value="1"/>
</dbReference>
<evidence type="ECO:0000256" key="5">
    <source>
        <dbReference type="ARBA" id="ARBA00024227"/>
    </source>
</evidence>
<dbReference type="Pfam" id="PF02237">
    <property type="entry name" value="BPL_C"/>
    <property type="match status" value="1"/>
</dbReference>
<dbReference type="PROSITE" id="PS51733">
    <property type="entry name" value="BPL_LPL_CATALYTIC"/>
    <property type="match status" value="1"/>
</dbReference>
<dbReference type="GO" id="GO:0004077">
    <property type="term" value="F:biotin--[biotin carboxyl-carrier protein] ligase activity"/>
    <property type="evidence" value="ECO:0007669"/>
    <property type="project" value="UniProtKB-EC"/>
</dbReference>
<reference evidence="8 9" key="1">
    <citation type="submission" date="2013-08" db="EMBL/GenBank/DDBJ databases">
        <authorList>
            <person name="Stouthamer R."/>
            <person name="Nunney L."/>
        </authorList>
    </citation>
    <scope>NUCLEOTIDE SEQUENCE [LARGE SCALE GENOMIC DNA]</scope>
    <source>
        <strain evidence="9">ann-1</strain>
    </source>
</reference>
<comment type="catalytic activity">
    <reaction evidence="6">
        <text>biotin + L-lysyl-[protein] + ATP = N(6)-biotinyl-L-lysyl-[protein] + AMP + diphosphate + H(+)</text>
        <dbReference type="Rhea" id="RHEA:11756"/>
        <dbReference type="Rhea" id="RHEA-COMP:9752"/>
        <dbReference type="Rhea" id="RHEA-COMP:10505"/>
        <dbReference type="ChEBI" id="CHEBI:15378"/>
        <dbReference type="ChEBI" id="CHEBI:29969"/>
        <dbReference type="ChEBI" id="CHEBI:30616"/>
        <dbReference type="ChEBI" id="CHEBI:33019"/>
        <dbReference type="ChEBI" id="CHEBI:57586"/>
        <dbReference type="ChEBI" id="CHEBI:83144"/>
        <dbReference type="ChEBI" id="CHEBI:456215"/>
        <dbReference type="EC" id="6.3.4.15"/>
    </reaction>
</comment>
<dbReference type="InterPro" id="IPR003142">
    <property type="entry name" value="BPL_C"/>
</dbReference>
<keyword evidence="1 8" id="KW-0436">Ligase</keyword>
<evidence type="ECO:0000256" key="3">
    <source>
        <dbReference type="ARBA" id="ARBA00022840"/>
    </source>
</evidence>